<protein>
    <recommendedName>
        <fullName evidence="4">Dirigent protein</fullName>
    </recommendedName>
</protein>
<evidence type="ECO:0000256" key="2">
    <source>
        <dbReference type="ARBA" id="ARBA00011738"/>
    </source>
</evidence>
<comment type="similarity">
    <text evidence="1 4">Belongs to the plant dirigent protein family.</text>
</comment>
<organism evidence="6 7">
    <name type="scientific">Castilleja foliolosa</name>
    <dbReference type="NCBI Taxonomy" id="1961234"/>
    <lineage>
        <taxon>Eukaryota</taxon>
        <taxon>Viridiplantae</taxon>
        <taxon>Streptophyta</taxon>
        <taxon>Embryophyta</taxon>
        <taxon>Tracheophyta</taxon>
        <taxon>Spermatophyta</taxon>
        <taxon>Magnoliopsida</taxon>
        <taxon>eudicotyledons</taxon>
        <taxon>Gunneridae</taxon>
        <taxon>Pentapetalae</taxon>
        <taxon>asterids</taxon>
        <taxon>lamiids</taxon>
        <taxon>Lamiales</taxon>
        <taxon>Orobanchaceae</taxon>
        <taxon>Pedicularideae</taxon>
        <taxon>Castillejinae</taxon>
        <taxon>Castilleja</taxon>
    </lineage>
</organism>
<keyword evidence="3 4" id="KW-0964">Secreted</keyword>
<dbReference type="Gene3D" id="2.40.480.10">
    <property type="entry name" value="Allene oxide cyclase-like"/>
    <property type="match status" value="1"/>
</dbReference>
<keyword evidence="5" id="KW-0472">Membrane</keyword>
<comment type="function">
    <text evidence="4">Dirigent proteins impart stereoselectivity on the phenoxy radical-coupling reaction, yielding optically active lignans from two molecules of coniferyl alcohol in the biosynthesis of lignans, flavonolignans, and alkaloids and thus plays a central role in plant secondary metabolism.</text>
</comment>
<dbReference type="InterPro" id="IPR044859">
    <property type="entry name" value="Allene_oxi_cyc_Dirigent"/>
</dbReference>
<keyword evidence="4" id="KW-0052">Apoplast</keyword>
<sequence length="167" mass="18091">MAKLSLYLPFTSLFIISLLLPIAYSKTKVTNIRLYLQDTFNTSQPVAYGDVFAFQDPLTVGPGPNSTLLGRAQGTIAFTTHEASYDLHVSIAYIFTSGKYNGSTVVAVGRNNVPQSVREFPIVGGTGAFKLARGIVTGSTYSNDPPTFIYDLEIIQDVNSKIEIGDV</sequence>
<evidence type="ECO:0000256" key="5">
    <source>
        <dbReference type="SAM" id="Phobius"/>
    </source>
</evidence>
<keyword evidence="7" id="KW-1185">Reference proteome</keyword>
<dbReference type="Proteomes" id="UP001632038">
    <property type="component" value="Unassembled WGS sequence"/>
</dbReference>
<evidence type="ECO:0000256" key="3">
    <source>
        <dbReference type="ARBA" id="ARBA00022525"/>
    </source>
</evidence>
<keyword evidence="5" id="KW-1133">Transmembrane helix</keyword>
<proteinExistence type="inferred from homology"/>
<name>A0ABD3CGH9_9LAMI</name>
<keyword evidence="5" id="KW-0812">Transmembrane</keyword>
<dbReference type="GO" id="GO:0048046">
    <property type="term" value="C:apoplast"/>
    <property type="evidence" value="ECO:0007669"/>
    <property type="project" value="UniProtKB-SubCell"/>
</dbReference>
<accession>A0ABD3CGH9</accession>
<evidence type="ECO:0000256" key="1">
    <source>
        <dbReference type="ARBA" id="ARBA00010746"/>
    </source>
</evidence>
<reference evidence="7" key="1">
    <citation type="journal article" date="2024" name="IScience">
        <title>Strigolactones Initiate the Formation of Haustorium-like Structures in Castilleja.</title>
        <authorList>
            <person name="Buerger M."/>
            <person name="Peterson D."/>
            <person name="Chory J."/>
        </authorList>
    </citation>
    <scope>NUCLEOTIDE SEQUENCE [LARGE SCALE GENOMIC DNA]</scope>
</reference>
<dbReference type="GO" id="GO:0009699">
    <property type="term" value="P:phenylpropanoid biosynthetic process"/>
    <property type="evidence" value="ECO:0007669"/>
    <property type="project" value="UniProtKB-ARBA"/>
</dbReference>
<comment type="subunit">
    <text evidence="2 4">Homodimer.</text>
</comment>
<feature type="transmembrane region" description="Helical" evidence="5">
    <location>
        <begin position="6"/>
        <end position="24"/>
    </location>
</feature>
<dbReference type="PANTHER" id="PTHR21495">
    <property type="entry name" value="NUCLEOPORIN-RELATED"/>
    <property type="match status" value="1"/>
</dbReference>
<evidence type="ECO:0000313" key="7">
    <source>
        <dbReference type="Proteomes" id="UP001632038"/>
    </source>
</evidence>
<comment type="caution">
    <text evidence="6">The sequence shown here is derived from an EMBL/GenBank/DDBJ whole genome shotgun (WGS) entry which is preliminary data.</text>
</comment>
<evidence type="ECO:0000256" key="4">
    <source>
        <dbReference type="RuleBase" id="RU363099"/>
    </source>
</evidence>
<dbReference type="Pfam" id="PF03018">
    <property type="entry name" value="Dirigent"/>
    <property type="match status" value="1"/>
</dbReference>
<evidence type="ECO:0000313" key="6">
    <source>
        <dbReference type="EMBL" id="KAL3628677.1"/>
    </source>
</evidence>
<dbReference type="InterPro" id="IPR004265">
    <property type="entry name" value="Dirigent"/>
</dbReference>
<comment type="subcellular location">
    <subcellularLocation>
        <location evidence="4">Secreted</location>
        <location evidence="4">Extracellular space</location>
        <location evidence="4">Apoplast</location>
    </subcellularLocation>
</comment>
<gene>
    <name evidence="6" type="ORF">CASFOL_027723</name>
</gene>
<dbReference type="EMBL" id="JAVIJP010000036">
    <property type="protein sequence ID" value="KAL3628677.1"/>
    <property type="molecule type" value="Genomic_DNA"/>
</dbReference>
<dbReference type="AlphaFoldDB" id="A0ABD3CGH9"/>